<evidence type="ECO:0000256" key="1">
    <source>
        <dbReference type="ARBA" id="ARBA00004651"/>
    </source>
</evidence>
<dbReference type="InterPro" id="IPR050189">
    <property type="entry name" value="MFS_Efflux_Transporters"/>
</dbReference>
<feature type="domain" description="Major facilitator superfamily (MFS) profile" evidence="7">
    <location>
        <begin position="7"/>
        <end position="384"/>
    </location>
</feature>
<dbReference type="InterPro" id="IPR020846">
    <property type="entry name" value="MFS_dom"/>
</dbReference>
<dbReference type="AlphaFoldDB" id="A0A4Z0BH93"/>
<accession>A0A4Z0BH93</accession>
<dbReference type="GO" id="GO:0005886">
    <property type="term" value="C:plasma membrane"/>
    <property type="evidence" value="ECO:0007669"/>
    <property type="project" value="UniProtKB-SubCell"/>
</dbReference>
<dbReference type="SUPFAM" id="SSF103473">
    <property type="entry name" value="MFS general substrate transporter"/>
    <property type="match status" value="1"/>
</dbReference>
<comment type="caution">
    <text evidence="8">The sequence shown here is derived from an EMBL/GenBank/DDBJ whole genome shotgun (WGS) entry which is preliminary data.</text>
</comment>
<dbReference type="GO" id="GO:0022857">
    <property type="term" value="F:transmembrane transporter activity"/>
    <property type="evidence" value="ECO:0007669"/>
    <property type="project" value="InterPro"/>
</dbReference>
<evidence type="ECO:0000256" key="6">
    <source>
        <dbReference type="SAM" id="Phobius"/>
    </source>
</evidence>
<feature type="transmembrane region" description="Helical" evidence="6">
    <location>
        <begin position="128"/>
        <end position="151"/>
    </location>
</feature>
<dbReference type="PANTHER" id="PTHR43124:SF3">
    <property type="entry name" value="CHLORAMPHENICOL EFFLUX PUMP RV0191"/>
    <property type="match status" value="1"/>
</dbReference>
<sequence length="396" mass="40419">MDVRWRALALLTLARISMGVQFQSLPSVSSGVMHDLSLGYAELGFLIGLYFLPGVAFALPAGAAGHRLGDKRVVLFGLVLMVLGGLLAASASSVGVLTAGRALSGVGAVLLNVLMSKMVTDWFAGRELSLAMSIFSNSFPIGMGLALLVFGRLSGVVGWQACLLVAALVPAAALLLLSMRYVPHPNDRASARQQAQSAGLDRRALILVCIAGAMWGTFNGALATMTSFSPQYLAAAGMDTATAASAVAAATWAVVVSVQLGGVLAHKLNAPTALFSVGCIGWAGCTLLAATVPELAGPATVAAGFVLGLPVGLILSLPGQVLQPSTRAAGMAVFFLWLYAGHGLVPGLAGLVQDWSGVAAAPLLLTSTLAIGILVLYALFRSVAGTRSGARPLRAE</sequence>
<protein>
    <submittedName>
        <fullName evidence="8">MFS transporter</fullName>
    </submittedName>
</protein>
<dbReference type="InterPro" id="IPR036259">
    <property type="entry name" value="MFS_trans_sf"/>
</dbReference>
<name>A0A4Z0BH93_9BURK</name>
<feature type="transmembrane region" description="Helical" evidence="6">
    <location>
        <begin position="43"/>
        <end position="61"/>
    </location>
</feature>
<reference evidence="8 9" key="1">
    <citation type="submission" date="2019-03" db="EMBL/GenBank/DDBJ databases">
        <title>Ramlibacter rhizophilus CCTCC AB2015357, whole genome shotgun sequence.</title>
        <authorList>
            <person name="Zhang X."/>
            <person name="Feng G."/>
            <person name="Zhu H."/>
        </authorList>
    </citation>
    <scope>NUCLEOTIDE SEQUENCE [LARGE SCALE GENOMIC DNA]</scope>
    <source>
        <strain evidence="8 9">CCTCC AB2015357</strain>
    </source>
</reference>
<feature type="transmembrane region" description="Helical" evidence="6">
    <location>
        <begin position="73"/>
        <end position="92"/>
    </location>
</feature>
<feature type="transmembrane region" description="Helical" evidence="6">
    <location>
        <begin position="329"/>
        <end position="352"/>
    </location>
</feature>
<feature type="transmembrane region" description="Helical" evidence="6">
    <location>
        <begin position="272"/>
        <end position="290"/>
    </location>
</feature>
<gene>
    <name evidence="8" type="ORF">EZ242_18405</name>
</gene>
<dbReference type="EMBL" id="SMLL01000007">
    <property type="protein sequence ID" value="TFY97494.1"/>
    <property type="molecule type" value="Genomic_DNA"/>
</dbReference>
<dbReference type="RefSeq" id="WP_135286660.1">
    <property type="nucleotide sequence ID" value="NZ_SMLL01000007.1"/>
</dbReference>
<dbReference type="PROSITE" id="PS50850">
    <property type="entry name" value="MFS"/>
    <property type="match status" value="1"/>
</dbReference>
<feature type="transmembrane region" description="Helical" evidence="6">
    <location>
        <begin position="204"/>
        <end position="223"/>
    </location>
</feature>
<proteinExistence type="predicted"/>
<organism evidence="8 9">
    <name type="scientific">Ramlibacter rhizophilus</name>
    <dbReference type="NCBI Taxonomy" id="1781167"/>
    <lineage>
        <taxon>Bacteria</taxon>
        <taxon>Pseudomonadati</taxon>
        <taxon>Pseudomonadota</taxon>
        <taxon>Betaproteobacteria</taxon>
        <taxon>Burkholderiales</taxon>
        <taxon>Comamonadaceae</taxon>
        <taxon>Ramlibacter</taxon>
    </lineage>
</organism>
<keyword evidence="4 6" id="KW-1133">Transmembrane helix</keyword>
<dbReference type="PANTHER" id="PTHR43124">
    <property type="entry name" value="PURINE EFFLUX PUMP PBUE"/>
    <property type="match status" value="1"/>
</dbReference>
<dbReference type="CDD" id="cd06174">
    <property type="entry name" value="MFS"/>
    <property type="match status" value="1"/>
</dbReference>
<dbReference type="OrthoDB" id="5441967at2"/>
<evidence type="ECO:0000259" key="7">
    <source>
        <dbReference type="PROSITE" id="PS50850"/>
    </source>
</evidence>
<feature type="transmembrane region" description="Helical" evidence="6">
    <location>
        <begin position="358"/>
        <end position="380"/>
    </location>
</feature>
<keyword evidence="3 6" id="KW-0812">Transmembrane</keyword>
<feature type="transmembrane region" description="Helical" evidence="6">
    <location>
        <begin position="98"/>
        <end position="116"/>
    </location>
</feature>
<dbReference type="InterPro" id="IPR011701">
    <property type="entry name" value="MFS"/>
</dbReference>
<dbReference type="Pfam" id="PF07690">
    <property type="entry name" value="MFS_1"/>
    <property type="match status" value="1"/>
</dbReference>
<evidence type="ECO:0000313" key="9">
    <source>
        <dbReference type="Proteomes" id="UP000297564"/>
    </source>
</evidence>
<keyword evidence="9" id="KW-1185">Reference proteome</keyword>
<feature type="transmembrane region" description="Helical" evidence="6">
    <location>
        <begin position="157"/>
        <end position="183"/>
    </location>
</feature>
<evidence type="ECO:0000256" key="2">
    <source>
        <dbReference type="ARBA" id="ARBA00022475"/>
    </source>
</evidence>
<keyword evidence="2" id="KW-1003">Cell membrane</keyword>
<dbReference type="Gene3D" id="1.20.1250.20">
    <property type="entry name" value="MFS general substrate transporter like domains"/>
    <property type="match status" value="1"/>
</dbReference>
<evidence type="ECO:0000256" key="5">
    <source>
        <dbReference type="ARBA" id="ARBA00023136"/>
    </source>
</evidence>
<feature type="transmembrane region" description="Helical" evidence="6">
    <location>
        <begin position="296"/>
        <end position="317"/>
    </location>
</feature>
<evidence type="ECO:0000313" key="8">
    <source>
        <dbReference type="EMBL" id="TFY97494.1"/>
    </source>
</evidence>
<feature type="transmembrane region" description="Helical" evidence="6">
    <location>
        <begin position="243"/>
        <end position="265"/>
    </location>
</feature>
<evidence type="ECO:0000256" key="4">
    <source>
        <dbReference type="ARBA" id="ARBA00022989"/>
    </source>
</evidence>
<keyword evidence="5 6" id="KW-0472">Membrane</keyword>
<evidence type="ECO:0000256" key="3">
    <source>
        <dbReference type="ARBA" id="ARBA00022692"/>
    </source>
</evidence>
<comment type="subcellular location">
    <subcellularLocation>
        <location evidence="1">Cell membrane</location>
        <topology evidence="1">Multi-pass membrane protein</topology>
    </subcellularLocation>
</comment>
<dbReference type="Proteomes" id="UP000297564">
    <property type="component" value="Unassembled WGS sequence"/>
</dbReference>